<organism evidence="1 2">
    <name type="scientific">Stentor coeruleus</name>
    <dbReference type="NCBI Taxonomy" id="5963"/>
    <lineage>
        <taxon>Eukaryota</taxon>
        <taxon>Sar</taxon>
        <taxon>Alveolata</taxon>
        <taxon>Ciliophora</taxon>
        <taxon>Postciliodesmatophora</taxon>
        <taxon>Heterotrichea</taxon>
        <taxon>Heterotrichida</taxon>
        <taxon>Stentoridae</taxon>
        <taxon>Stentor</taxon>
    </lineage>
</organism>
<evidence type="ECO:0000313" key="2">
    <source>
        <dbReference type="Proteomes" id="UP000187209"/>
    </source>
</evidence>
<name>A0A1R2BLS1_9CILI</name>
<dbReference type="Proteomes" id="UP000187209">
    <property type="component" value="Unassembled WGS sequence"/>
</dbReference>
<comment type="caution">
    <text evidence="1">The sequence shown here is derived from an EMBL/GenBank/DDBJ whole genome shotgun (WGS) entry which is preliminary data.</text>
</comment>
<proteinExistence type="predicted"/>
<dbReference type="EMBL" id="MPUH01000562">
    <property type="protein sequence ID" value="OMJ77674.1"/>
    <property type="molecule type" value="Genomic_DNA"/>
</dbReference>
<evidence type="ECO:0000313" key="1">
    <source>
        <dbReference type="EMBL" id="OMJ77674.1"/>
    </source>
</evidence>
<keyword evidence="2" id="KW-1185">Reference proteome</keyword>
<accession>A0A1R2BLS1</accession>
<dbReference type="AlphaFoldDB" id="A0A1R2BLS1"/>
<gene>
    <name evidence="1" type="ORF">SteCoe_22665</name>
</gene>
<protein>
    <submittedName>
        <fullName evidence="1">Uncharacterized protein</fullName>
    </submittedName>
</protein>
<reference evidence="1 2" key="1">
    <citation type="submission" date="2016-11" db="EMBL/GenBank/DDBJ databases">
        <title>The macronuclear genome of Stentor coeruleus: a giant cell with tiny introns.</title>
        <authorList>
            <person name="Slabodnick M."/>
            <person name="Ruby J.G."/>
            <person name="Reiff S.B."/>
            <person name="Swart E.C."/>
            <person name="Gosai S."/>
            <person name="Prabakaran S."/>
            <person name="Witkowska E."/>
            <person name="Larue G.E."/>
            <person name="Fisher S."/>
            <person name="Freeman R.M."/>
            <person name="Gunawardena J."/>
            <person name="Chu W."/>
            <person name="Stover N.A."/>
            <person name="Gregory B.D."/>
            <person name="Nowacki M."/>
            <person name="Derisi J."/>
            <person name="Roy S.W."/>
            <person name="Marshall W.F."/>
            <person name="Sood P."/>
        </authorList>
    </citation>
    <scope>NUCLEOTIDE SEQUENCE [LARGE SCALE GENOMIC DNA]</scope>
    <source>
        <strain evidence="1">WM001</strain>
    </source>
</reference>
<sequence>MSFLSSNFAQEKSSKFKSSHALKNILNQNREINNHYYNKFNKFAQIPAPEPKPKKSYGDLSMLLMHKIHDSTANSSQAVVQPASTVFFEDISKTISKNIFKKSRVGRYSARPLKYKNRSKDASSRAATPEFFRKALHTILKEPDSRIVNRRKRIRNNV</sequence>